<comment type="caution">
    <text evidence="13">The sequence shown here is derived from an EMBL/GenBank/DDBJ whole genome shotgun (WGS) entry which is preliminary data.</text>
</comment>
<dbReference type="CDD" id="cd02440">
    <property type="entry name" value="AdoMet_MTases"/>
    <property type="match status" value="1"/>
</dbReference>
<keyword evidence="6 13" id="KW-0489">Methyltransferase</keyword>
<keyword evidence="8" id="KW-0949">S-adenosyl-L-methionine</keyword>
<name>A0ABX1FCE4_9PSEU</name>
<comment type="similarity">
    <text evidence="2">Belongs to the methyltransferase superfamily. L-isoaspartyl/D-aspartyl protein methyltransferase family.</text>
</comment>
<dbReference type="InterPro" id="IPR029063">
    <property type="entry name" value="SAM-dependent_MTases_sf"/>
</dbReference>
<evidence type="ECO:0000256" key="10">
    <source>
        <dbReference type="ARBA" id="ARBA00031323"/>
    </source>
</evidence>
<keyword evidence="14" id="KW-1185">Reference proteome</keyword>
<dbReference type="GO" id="GO:0032259">
    <property type="term" value="P:methylation"/>
    <property type="evidence" value="ECO:0007669"/>
    <property type="project" value="UniProtKB-KW"/>
</dbReference>
<evidence type="ECO:0000256" key="8">
    <source>
        <dbReference type="ARBA" id="ARBA00022691"/>
    </source>
</evidence>
<sequence length="437" mass="46446">MRGALDHGRQQARGQDGPGPAGSAAQAARLGLGREQPGPAGRAAQQVSSHAELTAELTAAGALPAAWAETFSAVDRALFVPAHCWVDDYNGQPRPLDGATDHARWEAAVYSDVPIVTQLDDGKTVWPDTSRNATSSASQPTVVLAMLEALNITGDVANVLEIGTGTGYNAALLSHRLGDAQVTTVEVDQELAEQAQAALEAVGRKPTVVVGDGAEGYSANAPYDRIIATASVQAGHIPIAWVAQLRPRGELVTPWKSTWGSGVLVRLVSQGERTAVGPVVGDAFFMNLRDHRVPFGFAGKYGRIADEATGVPSFFSTVRPDEVALDRDGAFAVGLRLPGVQHSIAYDKEDGEAYELLLYDVDSDSWATVQVDGGSTALGEFEVRQQGPRALWTEAERAHAWWVESGCPERTRFGLTVTTDSQTAWLDRPGNIVATFE</sequence>
<keyword evidence="7" id="KW-0808">Transferase</keyword>
<evidence type="ECO:0000256" key="7">
    <source>
        <dbReference type="ARBA" id="ARBA00022679"/>
    </source>
</evidence>
<evidence type="ECO:0000313" key="14">
    <source>
        <dbReference type="Proteomes" id="UP001515943"/>
    </source>
</evidence>
<dbReference type="EMBL" id="VSRL01000016">
    <property type="protein sequence ID" value="NKE56574.1"/>
    <property type="molecule type" value="Genomic_DNA"/>
</dbReference>
<keyword evidence="5" id="KW-0963">Cytoplasm</keyword>
<evidence type="ECO:0000313" key="13">
    <source>
        <dbReference type="EMBL" id="NKE56574.1"/>
    </source>
</evidence>
<dbReference type="InterPro" id="IPR000682">
    <property type="entry name" value="PCMT"/>
</dbReference>
<organism evidence="13 14">
    <name type="scientific">Lentzea indica</name>
    <dbReference type="NCBI Taxonomy" id="2604800"/>
    <lineage>
        <taxon>Bacteria</taxon>
        <taxon>Bacillati</taxon>
        <taxon>Actinomycetota</taxon>
        <taxon>Actinomycetes</taxon>
        <taxon>Pseudonocardiales</taxon>
        <taxon>Pseudonocardiaceae</taxon>
        <taxon>Lentzea</taxon>
    </lineage>
</organism>
<evidence type="ECO:0000256" key="1">
    <source>
        <dbReference type="ARBA" id="ARBA00004496"/>
    </source>
</evidence>
<reference evidence="13 14" key="1">
    <citation type="submission" date="2019-08" db="EMBL/GenBank/DDBJ databases">
        <title>Lentzea from Indian Himalayas.</title>
        <authorList>
            <person name="Mandal S."/>
            <person name="Mallick Gupta A."/>
            <person name="Maiti P.K."/>
            <person name="Sarkar J."/>
            <person name="Mandal S."/>
        </authorList>
    </citation>
    <scope>NUCLEOTIDE SEQUENCE [LARGE SCALE GENOMIC DNA]</scope>
    <source>
        <strain evidence="13 14">PSKA42</strain>
    </source>
</reference>
<proteinExistence type="inferred from homology"/>
<evidence type="ECO:0000256" key="2">
    <source>
        <dbReference type="ARBA" id="ARBA00005369"/>
    </source>
</evidence>
<evidence type="ECO:0000256" key="3">
    <source>
        <dbReference type="ARBA" id="ARBA00011890"/>
    </source>
</evidence>
<evidence type="ECO:0000256" key="4">
    <source>
        <dbReference type="ARBA" id="ARBA00013346"/>
    </source>
</evidence>
<dbReference type="EC" id="2.1.1.77" evidence="3"/>
<dbReference type="Pfam" id="PF01135">
    <property type="entry name" value="PCMT"/>
    <property type="match status" value="1"/>
</dbReference>
<dbReference type="PANTHER" id="PTHR11579">
    <property type="entry name" value="PROTEIN-L-ISOASPARTATE O-METHYLTRANSFERASE"/>
    <property type="match status" value="1"/>
</dbReference>
<dbReference type="SUPFAM" id="SSF53335">
    <property type="entry name" value="S-adenosyl-L-methionine-dependent methyltransferases"/>
    <property type="match status" value="1"/>
</dbReference>
<evidence type="ECO:0000256" key="12">
    <source>
        <dbReference type="SAM" id="MobiDB-lite"/>
    </source>
</evidence>
<dbReference type="Proteomes" id="UP001515943">
    <property type="component" value="Unassembled WGS sequence"/>
</dbReference>
<dbReference type="PROSITE" id="PS01279">
    <property type="entry name" value="PCMT"/>
    <property type="match status" value="1"/>
</dbReference>
<evidence type="ECO:0000256" key="9">
    <source>
        <dbReference type="ARBA" id="ARBA00030757"/>
    </source>
</evidence>
<evidence type="ECO:0000256" key="11">
    <source>
        <dbReference type="ARBA" id="ARBA00031350"/>
    </source>
</evidence>
<evidence type="ECO:0000256" key="5">
    <source>
        <dbReference type="ARBA" id="ARBA00022490"/>
    </source>
</evidence>
<comment type="subcellular location">
    <subcellularLocation>
        <location evidence="1">Cytoplasm</location>
    </subcellularLocation>
</comment>
<dbReference type="GO" id="GO:0008168">
    <property type="term" value="F:methyltransferase activity"/>
    <property type="evidence" value="ECO:0007669"/>
    <property type="project" value="UniProtKB-KW"/>
</dbReference>
<feature type="region of interest" description="Disordered" evidence="12">
    <location>
        <begin position="1"/>
        <end position="27"/>
    </location>
</feature>
<gene>
    <name evidence="13" type="ORF">FXN61_06905</name>
</gene>
<evidence type="ECO:0000256" key="6">
    <source>
        <dbReference type="ARBA" id="ARBA00022603"/>
    </source>
</evidence>
<dbReference type="Gene3D" id="3.40.50.150">
    <property type="entry name" value="Vaccinia Virus protein VP39"/>
    <property type="match status" value="1"/>
</dbReference>
<dbReference type="PANTHER" id="PTHR11579:SF0">
    <property type="entry name" value="PROTEIN-L-ISOASPARTATE(D-ASPARTATE) O-METHYLTRANSFERASE"/>
    <property type="match status" value="1"/>
</dbReference>
<accession>A0ABX1FCE4</accession>
<protein>
    <recommendedName>
        <fullName evidence="4">Protein-L-isoaspartate O-methyltransferase</fullName>
        <ecNumber evidence="3">2.1.1.77</ecNumber>
    </recommendedName>
    <alternativeName>
        <fullName evidence="11">L-isoaspartyl protein carboxyl methyltransferase</fullName>
    </alternativeName>
    <alternativeName>
        <fullName evidence="9">Protein L-isoaspartyl methyltransferase</fullName>
    </alternativeName>
    <alternativeName>
        <fullName evidence="10">Protein-beta-aspartate methyltransferase</fullName>
    </alternativeName>
</protein>